<dbReference type="InterPro" id="IPR015424">
    <property type="entry name" value="PyrdxlP-dep_Trfase"/>
</dbReference>
<dbReference type="Proteomes" id="UP000522081">
    <property type="component" value="Unassembled WGS sequence"/>
</dbReference>
<dbReference type="EMBL" id="JACBZF010000013">
    <property type="protein sequence ID" value="NYH97125.1"/>
    <property type="molecule type" value="Genomic_DNA"/>
</dbReference>
<dbReference type="Gene3D" id="3.90.1150.10">
    <property type="entry name" value="Aspartate Aminotransferase, domain 1"/>
    <property type="match status" value="1"/>
</dbReference>
<keyword evidence="5" id="KW-1185">Reference proteome</keyword>
<sequence length="147" mass="16388">MTLSVGNFCCTSKEADYPDNMENALHRPHEPVTNRSLSDMDRDHLIHPVTSFRGHEAHGVRILESGEGMWLTDIDGRRMIDAFAGLWCVNVGYGHESIVEVAAEQMRRLPYATGYFHFGSEPAIRLAEELTSLAPDGLDHVFFTLGG</sequence>
<dbReference type="GO" id="GO:0004015">
    <property type="term" value="F:adenosylmethionine-8-amino-7-oxononanoate transaminase activity"/>
    <property type="evidence" value="ECO:0007669"/>
    <property type="project" value="TreeGrafter"/>
</dbReference>
<evidence type="ECO:0000313" key="4">
    <source>
        <dbReference type="EMBL" id="NYH97125.1"/>
    </source>
</evidence>
<dbReference type="Pfam" id="PF00202">
    <property type="entry name" value="Aminotran_3"/>
    <property type="match status" value="1"/>
</dbReference>
<accession>A0A7Y9Y1A7</accession>
<evidence type="ECO:0000256" key="1">
    <source>
        <dbReference type="ARBA" id="ARBA00022576"/>
    </source>
</evidence>
<dbReference type="Gene3D" id="3.40.640.10">
    <property type="entry name" value="Type I PLP-dependent aspartate aminotransferase-like (Major domain)"/>
    <property type="match status" value="1"/>
</dbReference>
<protein>
    <submittedName>
        <fullName evidence="4">Adenosylmethionine-8-amino-7-oxononanoate aminotransferase</fullName>
    </submittedName>
</protein>
<dbReference type="RefSeq" id="WP_229735731.1">
    <property type="nucleotide sequence ID" value="NZ_BMGF01000015.1"/>
</dbReference>
<dbReference type="GO" id="GO:0030170">
    <property type="term" value="F:pyridoxal phosphate binding"/>
    <property type="evidence" value="ECO:0007669"/>
    <property type="project" value="InterPro"/>
</dbReference>
<organism evidence="4 5">
    <name type="scientific">Novosphingobium marinum</name>
    <dbReference type="NCBI Taxonomy" id="1514948"/>
    <lineage>
        <taxon>Bacteria</taxon>
        <taxon>Pseudomonadati</taxon>
        <taxon>Pseudomonadota</taxon>
        <taxon>Alphaproteobacteria</taxon>
        <taxon>Sphingomonadales</taxon>
        <taxon>Sphingomonadaceae</taxon>
        <taxon>Novosphingobium</taxon>
    </lineage>
</organism>
<comment type="caution">
    <text evidence="4">The sequence shown here is derived from an EMBL/GenBank/DDBJ whole genome shotgun (WGS) entry which is preliminary data.</text>
</comment>
<evidence type="ECO:0000256" key="2">
    <source>
        <dbReference type="ARBA" id="ARBA00022679"/>
    </source>
</evidence>
<proteinExistence type="predicted"/>
<evidence type="ECO:0000313" key="5">
    <source>
        <dbReference type="Proteomes" id="UP000522081"/>
    </source>
</evidence>
<dbReference type="PANTHER" id="PTHR42684">
    <property type="entry name" value="ADENOSYLMETHIONINE-8-AMINO-7-OXONONANOATE AMINOTRANSFERASE"/>
    <property type="match status" value="1"/>
</dbReference>
<dbReference type="InterPro" id="IPR005814">
    <property type="entry name" value="Aminotrans_3"/>
</dbReference>
<dbReference type="AlphaFoldDB" id="A0A7Y9Y1A7"/>
<evidence type="ECO:0000256" key="3">
    <source>
        <dbReference type="ARBA" id="ARBA00022898"/>
    </source>
</evidence>
<keyword evidence="2 4" id="KW-0808">Transferase</keyword>
<dbReference type="PANTHER" id="PTHR42684:SF3">
    <property type="entry name" value="ADENOSYLMETHIONINE-8-AMINO-7-OXONONANOATE AMINOTRANSFERASE"/>
    <property type="match status" value="1"/>
</dbReference>
<gene>
    <name evidence="4" type="ORF">FHS75_003486</name>
</gene>
<dbReference type="GO" id="GO:0009102">
    <property type="term" value="P:biotin biosynthetic process"/>
    <property type="evidence" value="ECO:0007669"/>
    <property type="project" value="TreeGrafter"/>
</dbReference>
<name>A0A7Y9Y1A7_9SPHN</name>
<keyword evidence="1 4" id="KW-0032">Aminotransferase</keyword>
<dbReference type="InterPro" id="IPR015422">
    <property type="entry name" value="PyrdxlP-dep_Trfase_small"/>
</dbReference>
<dbReference type="SUPFAM" id="SSF53383">
    <property type="entry name" value="PLP-dependent transferases"/>
    <property type="match status" value="1"/>
</dbReference>
<reference evidence="4 5" key="1">
    <citation type="submission" date="2020-07" db="EMBL/GenBank/DDBJ databases">
        <title>Genomic Encyclopedia of Type Strains, Phase IV (KMG-IV): sequencing the most valuable type-strain genomes for metagenomic binning, comparative biology and taxonomic classification.</title>
        <authorList>
            <person name="Goeker M."/>
        </authorList>
    </citation>
    <scope>NUCLEOTIDE SEQUENCE [LARGE SCALE GENOMIC DNA]</scope>
    <source>
        <strain evidence="4 5">DSM 29043</strain>
    </source>
</reference>
<keyword evidence="3" id="KW-0663">Pyridoxal phosphate</keyword>
<dbReference type="InterPro" id="IPR015421">
    <property type="entry name" value="PyrdxlP-dep_Trfase_major"/>
</dbReference>